<evidence type="ECO:0000313" key="3">
    <source>
        <dbReference type="Proteomes" id="UP000027265"/>
    </source>
</evidence>
<evidence type="ECO:0000256" key="1">
    <source>
        <dbReference type="SAM" id="MobiDB-lite"/>
    </source>
</evidence>
<gene>
    <name evidence="2" type="ORF">JAAARDRAFT_195850</name>
</gene>
<dbReference type="Proteomes" id="UP000027265">
    <property type="component" value="Unassembled WGS sequence"/>
</dbReference>
<evidence type="ECO:0000313" key="2">
    <source>
        <dbReference type="EMBL" id="KDQ55480.1"/>
    </source>
</evidence>
<proteinExistence type="predicted"/>
<feature type="compositionally biased region" description="Polar residues" evidence="1">
    <location>
        <begin position="156"/>
        <end position="183"/>
    </location>
</feature>
<dbReference type="EMBL" id="KL197725">
    <property type="protein sequence ID" value="KDQ55480.1"/>
    <property type="molecule type" value="Genomic_DNA"/>
</dbReference>
<keyword evidence="3" id="KW-1185">Reference proteome</keyword>
<accession>A0A067PNT9</accession>
<feature type="region of interest" description="Disordered" evidence="1">
    <location>
        <begin position="149"/>
        <end position="200"/>
    </location>
</feature>
<dbReference type="OrthoDB" id="2750498at2759"/>
<organism evidence="2 3">
    <name type="scientific">Jaapia argillacea MUCL 33604</name>
    <dbReference type="NCBI Taxonomy" id="933084"/>
    <lineage>
        <taxon>Eukaryota</taxon>
        <taxon>Fungi</taxon>
        <taxon>Dikarya</taxon>
        <taxon>Basidiomycota</taxon>
        <taxon>Agaricomycotina</taxon>
        <taxon>Agaricomycetes</taxon>
        <taxon>Agaricomycetidae</taxon>
        <taxon>Jaapiales</taxon>
        <taxon>Jaapiaceae</taxon>
        <taxon>Jaapia</taxon>
    </lineage>
</organism>
<dbReference type="InParanoid" id="A0A067PNT9"/>
<sequence length="589" mass="64314">MGSYVVDPSLYDPAKLEEVSQRCGVQVPMMQAMRDLFSDNASSIPRRSSFANPLERATSVQLASGTTPTNYQPSVALRANVPRTTSVPDVYWNQSSPSLPSTSAARPYFSPVPQFPQEPLPAPSECTPSMLPTGLRDATARLDSFFADLDEPKESPQGTRNSLPPLQRQPSRNFNLSSSTAGPSNVPYYPAQDSQQPPVGSLDYGPYWFEKPQHTHNMSYVPENRMSRIEIPDDWRFQVGLQRQTRRGENNETLGLHTSMNSPTMNGGERAVQHQTSMAYPVPIPEQNVAQASSLPVAPSSRPVRSNKRVKKAKAVPVPSAPAGEPIATSSRIEATPSGSAVPTPGTSVSTPSQATPGADSPYDNPHVTVLIPFDCFTHVPATSSSGLPMFPSPFPAPRPSSADPEDSKPIILPQPKRQKRPRSTDELGLFLAFVDKVTDAYEKLSGLDHVACPWPVAHSLSCGKSIGATRNSVWKHLKEDHGLTDSVQPTCQLPNGDGTGQCAATMTGDSLGRHILSVHLKHGRNCPICMTDFSRDDSVTRHCQTKRCYESNVNATRVAMLRYMQWEEERTGSIPRSYVEGLFDPELK</sequence>
<feature type="compositionally biased region" description="Polar residues" evidence="1">
    <location>
        <begin position="328"/>
        <end position="356"/>
    </location>
</feature>
<feature type="region of interest" description="Disordered" evidence="1">
    <location>
        <begin position="291"/>
        <end position="364"/>
    </location>
</feature>
<feature type="region of interest" description="Disordered" evidence="1">
    <location>
        <begin position="391"/>
        <end position="424"/>
    </location>
</feature>
<name>A0A067PNT9_9AGAM</name>
<reference evidence="3" key="1">
    <citation type="journal article" date="2014" name="Proc. Natl. Acad. Sci. U.S.A.">
        <title>Extensive sampling of basidiomycete genomes demonstrates inadequacy of the white-rot/brown-rot paradigm for wood decay fungi.</title>
        <authorList>
            <person name="Riley R."/>
            <person name="Salamov A.A."/>
            <person name="Brown D.W."/>
            <person name="Nagy L.G."/>
            <person name="Floudas D."/>
            <person name="Held B.W."/>
            <person name="Levasseur A."/>
            <person name="Lombard V."/>
            <person name="Morin E."/>
            <person name="Otillar R."/>
            <person name="Lindquist E.A."/>
            <person name="Sun H."/>
            <person name="LaButti K.M."/>
            <person name="Schmutz J."/>
            <person name="Jabbour D."/>
            <person name="Luo H."/>
            <person name="Baker S.E."/>
            <person name="Pisabarro A.G."/>
            <person name="Walton J.D."/>
            <person name="Blanchette R.A."/>
            <person name="Henrissat B."/>
            <person name="Martin F."/>
            <person name="Cullen D."/>
            <person name="Hibbett D.S."/>
            <person name="Grigoriev I.V."/>
        </authorList>
    </citation>
    <scope>NUCLEOTIDE SEQUENCE [LARGE SCALE GENOMIC DNA]</scope>
    <source>
        <strain evidence="3">MUCL 33604</strain>
    </source>
</reference>
<feature type="compositionally biased region" description="Basic residues" evidence="1">
    <location>
        <begin position="305"/>
        <end position="314"/>
    </location>
</feature>
<dbReference type="AlphaFoldDB" id="A0A067PNT9"/>
<dbReference type="HOGENOM" id="CLU_463118_0_0_1"/>
<protein>
    <submittedName>
        <fullName evidence="2">Uncharacterized protein</fullName>
    </submittedName>
</protein>